<evidence type="ECO:0000313" key="2">
    <source>
        <dbReference type="Proteomes" id="UP000692954"/>
    </source>
</evidence>
<proteinExistence type="predicted"/>
<accession>A0A8S1KV11</accession>
<evidence type="ECO:0000313" key="1">
    <source>
        <dbReference type="EMBL" id="CAD8057725.1"/>
    </source>
</evidence>
<dbReference type="EMBL" id="CAJJDN010000011">
    <property type="protein sequence ID" value="CAD8057725.1"/>
    <property type="molecule type" value="Genomic_DNA"/>
</dbReference>
<name>A0A8S1KV11_9CILI</name>
<protein>
    <submittedName>
        <fullName evidence="1">Uncharacterized protein</fullName>
    </submittedName>
</protein>
<gene>
    <name evidence="1" type="ORF">PSON_ATCC_30995.1.T0110361</name>
</gene>
<comment type="caution">
    <text evidence="1">The sequence shown here is derived from an EMBL/GenBank/DDBJ whole genome shotgun (WGS) entry which is preliminary data.</text>
</comment>
<sequence>MLNQTYYGIVTKIGDVYQDEYGDDYQEITFSQVHTDRQINGRIVSVRLLHSFVDSIYDMIICQNYRIFSYGKGNQIRLDRDWYTFAEYVGNQSCKNFADESMYDRMLQQQSIRKRISRSQSRIDQFFRRI</sequence>
<dbReference type="AlphaFoldDB" id="A0A8S1KV11"/>
<reference evidence="1" key="1">
    <citation type="submission" date="2021-01" db="EMBL/GenBank/DDBJ databases">
        <authorList>
            <consortium name="Genoscope - CEA"/>
            <person name="William W."/>
        </authorList>
    </citation>
    <scope>NUCLEOTIDE SEQUENCE</scope>
</reference>
<organism evidence="1 2">
    <name type="scientific">Paramecium sonneborni</name>
    <dbReference type="NCBI Taxonomy" id="65129"/>
    <lineage>
        <taxon>Eukaryota</taxon>
        <taxon>Sar</taxon>
        <taxon>Alveolata</taxon>
        <taxon>Ciliophora</taxon>
        <taxon>Intramacronucleata</taxon>
        <taxon>Oligohymenophorea</taxon>
        <taxon>Peniculida</taxon>
        <taxon>Parameciidae</taxon>
        <taxon>Paramecium</taxon>
    </lineage>
</organism>
<dbReference type="Proteomes" id="UP000692954">
    <property type="component" value="Unassembled WGS sequence"/>
</dbReference>
<keyword evidence="2" id="KW-1185">Reference proteome</keyword>